<evidence type="ECO:0000313" key="1">
    <source>
        <dbReference type="EMBL" id="CCG56155.1"/>
    </source>
</evidence>
<dbReference type="RefSeq" id="WP_014932576.1">
    <property type="nucleotide sequence ID" value="NC_018604.1"/>
</dbReference>
<dbReference type="EMBL" id="HE793032">
    <property type="protein sequence ID" value="CCG56155.1"/>
    <property type="molecule type" value="Genomic_DNA"/>
</dbReference>
<organism evidence="1 2">
    <name type="scientific">Brachyspira pilosicoli WesB</name>
    <dbReference type="NCBI Taxonomy" id="1161918"/>
    <lineage>
        <taxon>Bacteria</taxon>
        <taxon>Pseudomonadati</taxon>
        <taxon>Spirochaetota</taxon>
        <taxon>Spirochaetia</taxon>
        <taxon>Brachyspirales</taxon>
        <taxon>Brachyspiraceae</taxon>
        <taxon>Brachyspira</taxon>
    </lineage>
</organism>
<reference evidence="1 2" key="1">
    <citation type="journal article" date="2012" name="BMC Genomics">
        <title>Comparative genomics of Brachyspira pilosicoli strains: genome rearrangements, reductions and correlation of genetic compliment with phenotypic diversity.</title>
        <authorList>
            <person name="Mappley L.J."/>
            <person name="Black M.L."/>
            <person name="Abuoun M."/>
            <person name="Darby A.C."/>
            <person name="Woodward M.J."/>
            <person name="Parkhill J."/>
            <person name="Turner A.K."/>
            <person name="Bellgard M.I."/>
            <person name="La T."/>
            <person name="Phillips N.D."/>
            <person name="La Ragione R.M."/>
            <person name="Hampson D.J."/>
        </authorList>
    </citation>
    <scope>NUCLEOTIDE SEQUENCE [LARGE SCALE GENOMIC DNA]</scope>
    <source>
        <strain evidence="1">WesB</strain>
    </source>
</reference>
<dbReference type="InterPro" id="IPR036388">
    <property type="entry name" value="WH-like_DNA-bd_sf"/>
</dbReference>
<dbReference type="HOGENOM" id="CLU_939003_0_0_12"/>
<dbReference type="AlphaFoldDB" id="K0JIN5"/>
<dbReference type="OrthoDB" id="307245at2"/>
<gene>
    <name evidence="1" type="ORF">WESB_0685</name>
</gene>
<accession>K0JIN5</accession>
<protein>
    <submittedName>
        <fullName evidence="1">Uncharacterized protein</fullName>
    </submittedName>
</protein>
<sequence>MAELEKFSALYGSIDYPADLLTTPFEVLEYRTRLGLTASEFEFICWIFHLVNKDFHEIRDKDISRRCTRQRKSLQAKGYLKIKIARTYKDKRCIKVGLVYDFTNLKNRIEELKEEDKKLQNLEAPVTVVYDEPSLFNEDIDEKSIYPAKLLTDDKEIEEIKLQNEFLEKFNRLHKLLLNFEINYTKSGLYKKHLLDAFDKRNNNNIDEVLNTVKKSFFKLPIEERKSLRIQDLVKYALLETQEPIQNNNKNKIGAANMSIPKGLDKLNYLLKILEEGGNIDEAYAQIANCS</sequence>
<dbReference type="KEGG" id="bpw:WESB_0685"/>
<proteinExistence type="predicted"/>
<evidence type="ECO:0000313" key="2">
    <source>
        <dbReference type="Proteomes" id="UP000003759"/>
    </source>
</evidence>
<dbReference type="Gene3D" id="1.10.10.10">
    <property type="entry name" value="Winged helix-like DNA-binding domain superfamily/Winged helix DNA-binding domain"/>
    <property type="match status" value="1"/>
</dbReference>
<name>K0JIN5_BRAPL</name>
<dbReference type="Proteomes" id="UP000003759">
    <property type="component" value="Chromosome"/>
</dbReference>
<dbReference type="PATRIC" id="fig|1161918.5.peg.2560"/>